<feature type="region of interest" description="Disordered" evidence="1">
    <location>
        <begin position="315"/>
        <end position="356"/>
    </location>
</feature>
<evidence type="ECO:0000256" key="1">
    <source>
        <dbReference type="SAM" id="MobiDB-lite"/>
    </source>
</evidence>
<proteinExistence type="predicted"/>
<comment type="caution">
    <text evidence="2">The sequence shown here is derived from an EMBL/GenBank/DDBJ whole genome shotgun (WGS) entry which is preliminary data.</text>
</comment>
<feature type="region of interest" description="Disordered" evidence="1">
    <location>
        <begin position="1"/>
        <end position="24"/>
    </location>
</feature>
<dbReference type="Proteomes" id="UP001604277">
    <property type="component" value="Unassembled WGS sequence"/>
</dbReference>
<keyword evidence="3" id="KW-1185">Reference proteome</keyword>
<accession>A0ABD1TQ44</accession>
<feature type="compositionally biased region" description="Polar residues" evidence="1">
    <location>
        <begin position="347"/>
        <end position="356"/>
    </location>
</feature>
<protein>
    <submittedName>
        <fullName evidence="2">Periaxin-like</fullName>
    </submittedName>
</protein>
<dbReference type="PANTHER" id="PTHR47641">
    <property type="entry name" value="PERIAXIN-LIKE"/>
    <property type="match status" value="1"/>
</dbReference>
<reference evidence="3" key="1">
    <citation type="submission" date="2024-07" db="EMBL/GenBank/DDBJ databases">
        <title>Two chromosome-level genome assemblies of Korean endemic species Abeliophyllum distichum and Forsythia ovata (Oleaceae).</title>
        <authorList>
            <person name="Jang H."/>
        </authorList>
    </citation>
    <scope>NUCLEOTIDE SEQUENCE [LARGE SCALE GENOMIC DNA]</scope>
</reference>
<organism evidence="2 3">
    <name type="scientific">Forsythia ovata</name>
    <dbReference type="NCBI Taxonomy" id="205694"/>
    <lineage>
        <taxon>Eukaryota</taxon>
        <taxon>Viridiplantae</taxon>
        <taxon>Streptophyta</taxon>
        <taxon>Embryophyta</taxon>
        <taxon>Tracheophyta</taxon>
        <taxon>Spermatophyta</taxon>
        <taxon>Magnoliopsida</taxon>
        <taxon>eudicotyledons</taxon>
        <taxon>Gunneridae</taxon>
        <taxon>Pentapetalae</taxon>
        <taxon>asterids</taxon>
        <taxon>lamiids</taxon>
        <taxon>Lamiales</taxon>
        <taxon>Oleaceae</taxon>
        <taxon>Forsythieae</taxon>
        <taxon>Forsythia</taxon>
    </lineage>
</organism>
<name>A0ABD1TQ44_9LAMI</name>
<sequence length="356" mass="39539">MIEKSFQTSLKVQQPNEVNKEGPPSVAVISDGQPTEHWTIVINLSNNVLSNKDKNETMSGTIQQSNKQGQLETLDEGEPPFILVDKSKKCLAKQKGKVQEKLLRQSSGNAGASSSAGIDRAVAMKERLKEIPAKVISEKIAVGWRSGGLQSLRISSGLASRNRIQAQARRLLETSPEVPTLQKPEVPTLPELPPKPELPKHEMPTLPEPELPPIPELHKHELPTVPKHEVPTLPKPELPPIPKFPKIELPTLLKLEVSTLPKPKLSQIPEFPKHELPTVPKYEMPTLPKQKLPPVPELPKHELHVVPKHEVPTLEFPQDHEFPNPELPTIAKLEVPTYSAKTRDANNTKTRAPTKN</sequence>
<feature type="region of interest" description="Disordered" evidence="1">
    <location>
        <begin position="174"/>
        <end position="218"/>
    </location>
</feature>
<gene>
    <name evidence="2" type="ORF">Fot_28805</name>
</gene>
<feature type="compositionally biased region" description="Pro residues" evidence="1">
    <location>
        <begin position="206"/>
        <end position="215"/>
    </location>
</feature>
<dbReference type="EMBL" id="JBFOLJ010000008">
    <property type="protein sequence ID" value="KAL2514834.1"/>
    <property type="molecule type" value="Genomic_DNA"/>
</dbReference>
<dbReference type="PANTHER" id="PTHR47641:SF1">
    <property type="entry name" value="GOLGI-ASSOCIATED OLFACTORY SIGNALING REGULATOR"/>
    <property type="match status" value="1"/>
</dbReference>
<evidence type="ECO:0000313" key="3">
    <source>
        <dbReference type="Proteomes" id="UP001604277"/>
    </source>
</evidence>
<feature type="region of interest" description="Disordered" evidence="1">
    <location>
        <begin position="265"/>
        <end position="296"/>
    </location>
</feature>
<dbReference type="AlphaFoldDB" id="A0ABD1TQ44"/>
<evidence type="ECO:0000313" key="2">
    <source>
        <dbReference type="EMBL" id="KAL2514834.1"/>
    </source>
</evidence>
<feature type="compositionally biased region" description="Polar residues" evidence="1">
    <location>
        <begin position="1"/>
        <end position="17"/>
    </location>
</feature>